<reference evidence="3 5" key="5">
    <citation type="journal article" date="2002" name="Genome Biol.">
        <title>Heterochromatic sequences in a Drosophila whole-genome shotgun assembly.</title>
        <authorList>
            <person name="Hoskins R.A."/>
            <person name="Smith C.D."/>
            <person name="Carlson J.W."/>
            <person name="Carvalho A.B."/>
            <person name="Halpern A."/>
            <person name="Kaminker J.S."/>
            <person name="Kennedy C."/>
            <person name="Mungall C.J."/>
            <person name="Sullivan B.A."/>
            <person name="Sutton G.G."/>
            <person name="Yasuhara J.C."/>
            <person name="Wakimoto B.T."/>
            <person name="Myers E.W."/>
            <person name="Celniker S.E."/>
            <person name="Rubin G.M."/>
            <person name="Karpen G.H."/>
        </authorList>
    </citation>
    <scope>NUCLEOTIDE SEQUENCE [LARGE SCALE GENOMIC DNA]</scope>
    <source>
        <strain evidence="5">Berkeley</strain>
    </source>
</reference>
<evidence type="ECO:0000313" key="4">
    <source>
        <dbReference type="FlyBase" id="FBgn0036711"/>
    </source>
</evidence>
<reference evidence="3 5" key="3">
    <citation type="journal article" date="2002" name="Genome Biol.">
        <title>Annotation of the Drosophila melanogaster euchromatic genome: a systematic review.</title>
        <authorList>
            <person name="Misra S."/>
            <person name="Crosby M.A."/>
            <person name="Mungall C.J."/>
            <person name="Matthews B.B."/>
            <person name="Campbell K.S."/>
            <person name="Hradecky P."/>
            <person name="Huang Y."/>
            <person name="Kaminker J.S."/>
            <person name="Millburn G.H."/>
            <person name="Prochnik S.E."/>
            <person name="Smith C.D."/>
            <person name="Tupy J.L."/>
            <person name="Whitfied E.J."/>
            <person name="Bayraktaroglu L."/>
            <person name="Berman B.P."/>
            <person name="Bettencourt B.R."/>
            <person name="Celniker S.E."/>
            <person name="de Grey A.D."/>
            <person name="Drysdale R.A."/>
            <person name="Harris N.L."/>
            <person name="Richter J."/>
            <person name="Russo S."/>
            <person name="Schroeder A.J."/>
            <person name="Shu S.Q."/>
            <person name="Stapleton M."/>
            <person name="Yamada C."/>
            <person name="Ashburner M."/>
            <person name="Gelbart W.M."/>
            <person name="Rubin G.M."/>
            <person name="Lewis S.E."/>
        </authorList>
    </citation>
    <scope>GENOME REANNOTATION</scope>
    <source>
        <strain evidence="5">Berkeley</strain>
    </source>
</reference>
<dbReference type="AGR" id="FB:FBgn0036711"/>
<evidence type="ECO:0000313" key="3">
    <source>
        <dbReference type="EMBL" id="AAF49356.1"/>
    </source>
</evidence>
<evidence type="ECO:0000256" key="2">
    <source>
        <dbReference type="SAM" id="SignalP"/>
    </source>
</evidence>
<feature type="region of interest" description="Disordered" evidence="1">
    <location>
        <begin position="279"/>
        <end position="302"/>
    </location>
</feature>
<dbReference type="KEGG" id="dme:Dmel_CG13727"/>
<feature type="signal peptide" evidence="2">
    <location>
        <begin position="1"/>
        <end position="25"/>
    </location>
</feature>
<reference evidence="3 5" key="4">
    <citation type="journal article" date="2002" name="Genome Biol.">
        <title>The transposable elements of the Drosophila melanogaster euchromatin: a genomics perspective.</title>
        <authorList>
            <person name="Kaminker J.S."/>
            <person name="Bergman C.M."/>
            <person name="Kronmiller B."/>
            <person name="Carlson J."/>
            <person name="Svirskas R."/>
            <person name="Patel S."/>
            <person name="Frise E."/>
            <person name="Wheeler D.A."/>
            <person name="Lewis S.E."/>
            <person name="Rubin G.M."/>
            <person name="Ashburner M."/>
            <person name="Celniker S.E."/>
        </authorList>
    </citation>
    <scope>NUCLEOTIDE SEQUENCE [LARGE SCALE GENOMIC DNA]</scope>
    <source>
        <strain evidence="5">Berkeley</strain>
    </source>
</reference>
<dbReference type="GlyGen" id="Q9VVF5">
    <property type="glycosylation" value="1 site"/>
</dbReference>
<keyword evidence="5" id="KW-1185">Reference proteome</keyword>
<accession>Q9VVF5</accession>
<dbReference type="InParanoid" id="Q9VVF5"/>
<reference evidence="3 5" key="2">
    <citation type="journal article" date="2002" name="Genome Biol.">
        <title>Finishing a whole-genome shotgun: release 3 of the Drosophila melanogaster euchromatic genome sequence.</title>
        <authorList>
            <person name="Celniker S.E."/>
            <person name="Wheeler D.A."/>
            <person name="Kronmiller B."/>
            <person name="Carlson J.W."/>
            <person name="Halpern A."/>
            <person name="Patel S."/>
            <person name="Adams M."/>
            <person name="Champe M."/>
            <person name="Dugan S.P."/>
            <person name="Frise E."/>
            <person name="Hodgson A."/>
            <person name="George R.A."/>
            <person name="Hoskins R.A."/>
            <person name="Laverty T."/>
            <person name="Muzny D.M."/>
            <person name="Nelson C.R."/>
            <person name="Pacleb J.M."/>
            <person name="Park S."/>
            <person name="Pfeiffer B.D."/>
            <person name="Richards S."/>
            <person name="Sodergren E.J."/>
            <person name="Svirskas R."/>
            <person name="Tabor P.E."/>
            <person name="Wan K."/>
            <person name="Stapleton M."/>
            <person name="Sutton G.G."/>
            <person name="Venter C."/>
            <person name="Weinstock G."/>
            <person name="Scherer S.E."/>
            <person name="Myers E.W."/>
            <person name="Gibbs R.A."/>
            <person name="Rubin G.M."/>
        </authorList>
    </citation>
    <scope>NUCLEOTIDE SEQUENCE [LARGE SCALE GENOMIC DNA]</scope>
    <source>
        <strain evidence="5">Berkeley</strain>
    </source>
</reference>
<reference evidence="3 5" key="7">
    <citation type="journal article" date="2007" name="Science">
        <title>The Release 5.1 annotation of Drosophila melanogaster heterochromatin.</title>
        <authorList>
            <person name="Smith C.D."/>
            <person name="Shu S."/>
            <person name="Mungall C.J."/>
            <person name="Karpen G.H."/>
        </authorList>
    </citation>
    <scope>NUCLEOTIDE SEQUENCE [LARGE SCALE GENOMIC DNA]</scope>
    <source>
        <strain evidence="5">Berkeley</strain>
    </source>
</reference>
<dbReference type="PhylomeDB" id="Q9VVF5"/>
<dbReference type="UCSC" id="CG13727-RA">
    <property type="organism name" value="d. melanogaster"/>
</dbReference>
<reference evidence="3 5" key="9">
    <citation type="journal article" date="2015" name="G3 (Bethesda)">
        <title>Gene Model Annotations for Drosophila melanogaster: Impact of High-Throughput Data.</title>
        <authorList>
            <consortium name="FlyBase Consortium"/>
            <person name="Matthews B.B."/>
            <person name="Dos Santos G."/>
            <person name="Crosby M.A."/>
            <person name="Emmert D.B."/>
            <person name="St Pierre S.E."/>
            <person name="Gramates L.S."/>
            <person name="Zhou P."/>
            <person name="Schroeder A.J."/>
            <person name="Falls K."/>
            <person name="Strelets V."/>
            <person name="Russo S.M."/>
            <person name="Gelbart W.M."/>
            <person name="null"/>
        </authorList>
    </citation>
    <scope>NUCLEOTIDE SEQUENCE [LARGE SCALE GENOMIC DNA]</scope>
    <source>
        <strain evidence="5">Berkeley</strain>
    </source>
</reference>
<reference evidence="3 5" key="6">
    <citation type="journal article" date="2005" name="PLoS Comput. Biol.">
        <title>Combined evidence annotation of transposable elements in genome sequences.</title>
        <authorList>
            <person name="Quesneville H."/>
            <person name="Bergman C.M."/>
            <person name="Andrieu O."/>
            <person name="Autard D."/>
            <person name="Nouaud D."/>
            <person name="Ashburner M."/>
            <person name="Anxolabehere D."/>
        </authorList>
    </citation>
    <scope>NUCLEOTIDE SEQUENCE [LARGE SCALE GENOMIC DNA]</scope>
    <source>
        <strain evidence="5">Berkeley</strain>
    </source>
</reference>
<dbReference type="PaxDb" id="7227-FBpp0075005"/>
<dbReference type="OMA" id="GNIHDRI"/>
<dbReference type="HOGENOM" id="CLU_1002092_0_0_1"/>
<feature type="compositionally biased region" description="Basic residues" evidence="1">
    <location>
        <begin position="279"/>
        <end position="289"/>
    </location>
</feature>
<gene>
    <name evidence="3" type="primary">Dmel\CG13727</name>
    <name evidence="3 4" type="ORF">CG13727</name>
    <name evidence="3" type="ORF">Dmel_CG13727</name>
</gene>
<sequence>MFASQGKLLLAFGLCLGLLLTIAHASAQNASKESESWQPMQPRKRQAIVKLDPVGSAVAKSYDPPPEFYRGPGSSSSKLDSTAAGFISKPIGALPPFGGAHGSQASDLNDNLSQAYDKWKLGGNIHDRISVGHYGSSGSAGKSYAYDSQPYQYDYGPSNGHGYEPGPAPGHTYSSSGEAGVPYHVYRPRPEHGHYPGPAVDYSYSSYPIDSHEIVSHKGSPEISPKALLAKSFLIPLASATVLGIAAALVSNPLLLQLAPVPGIGVGVGVGPTVVGKRRRRRRAVKRALRSGNTDAKLNSSI</sequence>
<dbReference type="RefSeq" id="NP_648969.1">
    <property type="nucleotide sequence ID" value="NM_140712.1"/>
</dbReference>
<reference evidence="3 5" key="1">
    <citation type="journal article" date="2000" name="Science">
        <title>The genome sequence of Drosophila melanogaster.</title>
        <authorList>
            <person name="Adams M.D."/>
            <person name="Celniker S.E."/>
            <person name="Holt R.A."/>
            <person name="Evans C.A."/>
            <person name="Gocayne J.D."/>
            <person name="Amanatides P.G."/>
            <person name="Scherer S.E."/>
            <person name="Li P.W."/>
            <person name="Hoskins R.A."/>
            <person name="Galle R.F."/>
            <person name="George R.A."/>
            <person name="Lewis S.E."/>
            <person name="Richards S."/>
            <person name="Ashburner M."/>
            <person name="Henderson S.N."/>
            <person name="Sutton G.G."/>
            <person name="Wortman J.R."/>
            <person name="Yandell M.D."/>
            <person name="Zhang Q."/>
            <person name="Chen L.X."/>
            <person name="Brandon R.C."/>
            <person name="Rogers Y.H."/>
            <person name="Blazej R.G."/>
            <person name="Champe M."/>
            <person name="Pfeiffer B.D."/>
            <person name="Wan K.H."/>
            <person name="Doyle C."/>
            <person name="Baxter E.G."/>
            <person name="Helt G."/>
            <person name="Nelson C.R."/>
            <person name="Gabor G.L."/>
            <person name="Abril J.F."/>
            <person name="Agbayani A."/>
            <person name="An H.J."/>
            <person name="Andrews-Pfannkoch C."/>
            <person name="Baldwin D."/>
            <person name="Ballew R.M."/>
            <person name="Basu A."/>
            <person name="Baxendale J."/>
            <person name="Bayraktaroglu L."/>
            <person name="Beasley E.M."/>
            <person name="Beeson K.Y."/>
            <person name="Benos P.V."/>
            <person name="Berman B.P."/>
            <person name="Bhandari D."/>
            <person name="Bolshakov S."/>
            <person name="Borkova D."/>
            <person name="Botchan M.R."/>
            <person name="Bouck J."/>
            <person name="Brokstein P."/>
            <person name="Brottier P."/>
            <person name="Burtis K.C."/>
            <person name="Busam D.A."/>
            <person name="Butler H."/>
            <person name="Cadieu E."/>
            <person name="Center A."/>
            <person name="Chandra I."/>
            <person name="Cherry J.M."/>
            <person name="Cawley S."/>
            <person name="Dahlke C."/>
            <person name="Davenport L.B."/>
            <person name="Davies P."/>
            <person name="de Pablos B."/>
            <person name="Delcher A."/>
            <person name="Deng Z."/>
            <person name="Mays A.D."/>
            <person name="Dew I."/>
            <person name="Dietz S.M."/>
            <person name="Dodson K."/>
            <person name="Doup L.E."/>
            <person name="Downes M."/>
            <person name="Dugan-Rocha S."/>
            <person name="Dunkov B.C."/>
            <person name="Dunn P."/>
            <person name="Durbin K.J."/>
            <person name="Evangelista C.C."/>
            <person name="Ferraz C."/>
            <person name="Ferriera S."/>
            <person name="Fleischmann W."/>
            <person name="Fosler C."/>
            <person name="Gabrielian A.E."/>
            <person name="Garg N.S."/>
            <person name="Gelbart W.M."/>
            <person name="Glasser K."/>
            <person name="Glodek A."/>
            <person name="Gong F."/>
            <person name="Gorrell J.H."/>
            <person name="Gu Z."/>
            <person name="Guan P."/>
            <person name="Harris M."/>
            <person name="Harris N.L."/>
            <person name="Harvey D."/>
            <person name="Heiman T.J."/>
            <person name="Hernandez J.R."/>
            <person name="Houck J."/>
            <person name="Hostin D."/>
            <person name="Houston K.A."/>
            <person name="Howland T.J."/>
            <person name="Wei M.H."/>
            <person name="Ibegwam C."/>
            <person name="Jalali M."/>
            <person name="Kalush F."/>
            <person name="Karpen G.H."/>
            <person name="Ke Z."/>
            <person name="Kennison J.A."/>
            <person name="Ketchum K.A."/>
            <person name="Kimmel B.E."/>
            <person name="Kodira C.D."/>
            <person name="Kraft C."/>
            <person name="Kravitz S."/>
            <person name="Kulp D."/>
            <person name="Lai Z."/>
            <person name="Lasko P."/>
            <person name="Lei Y."/>
            <person name="Levitsky A.A."/>
            <person name="Li J."/>
            <person name="Li Z."/>
            <person name="Liang Y."/>
            <person name="Lin X."/>
            <person name="Liu X."/>
            <person name="Mattei B."/>
            <person name="McIntosh T.C."/>
            <person name="McLeod M.P."/>
            <person name="McPherson D."/>
            <person name="Merkulov G."/>
            <person name="Milshina N.V."/>
            <person name="Mobarry C."/>
            <person name="Morris J."/>
            <person name="Moshrefi A."/>
            <person name="Mount S.M."/>
            <person name="Moy M."/>
            <person name="Murphy B."/>
            <person name="Murphy L."/>
            <person name="Muzny D.M."/>
            <person name="Nelson D.L."/>
            <person name="Nelson D.R."/>
            <person name="Nelson K.A."/>
            <person name="Nixon K."/>
            <person name="Nusskern D.R."/>
            <person name="Pacleb J.M."/>
            <person name="Palazzolo M."/>
            <person name="Pittman G.S."/>
            <person name="Pan S."/>
            <person name="Pollard J."/>
            <person name="Puri V."/>
            <person name="Reese M.G."/>
            <person name="Reinert K."/>
            <person name="Remington K."/>
            <person name="Saunders R.D."/>
            <person name="Scheeler F."/>
            <person name="Shen H."/>
            <person name="Shue B.C."/>
            <person name="Siden-Kiamos I."/>
            <person name="Simpson M."/>
            <person name="Skupski M.P."/>
            <person name="Smith T."/>
            <person name="Spier E."/>
            <person name="Spradling A.C."/>
            <person name="Stapleton M."/>
            <person name="Strong R."/>
            <person name="Sun E."/>
            <person name="Svirskas R."/>
            <person name="Tector C."/>
            <person name="Turner R."/>
            <person name="Venter E."/>
            <person name="Wang A.H."/>
            <person name="Wang X."/>
            <person name="Wang Z.Y."/>
            <person name="Wassarman D.A."/>
            <person name="Weinstock G.M."/>
            <person name="Weissenbach J."/>
            <person name="Williams S.M."/>
            <person name="WoodageT"/>
            <person name="Worley K.C."/>
            <person name="Wu D."/>
            <person name="Yang S."/>
            <person name="Yao Q.A."/>
            <person name="Ye J."/>
            <person name="Yeh R.F."/>
            <person name="Zaveri J.S."/>
            <person name="Zhan M."/>
            <person name="Zhang G."/>
            <person name="Zhao Q."/>
            <person name="Zheng L."/>
            <person name="Zheng X.H."/>
            <person name="Zhong F.N."/>
            <person name="Zhong W."/>
            <person name="Zhou X."/>
            <person name="Zhu S."/>
            <person name="Zhu X."/>
            <person name="Smith H.O."/>
            <person name="Gibbs R.A."/>
            <person name="Myers E.W."/>
            <person name="Rubin G.M."/>
            <person name="Venter J.C."/>
        </authorList>
    </citation>
    <scope>NUCLEOTIDE SEQUENCE [LARGE SCALE GENOMIC DNA]</scope>
    <source>
        <strain evidence="5">Berkeley</strain>
    </source>
</reference>
<dbReference type="BioGRID-ORCS" id="39931">
    <property type="hits" value="0 hits in 1 CRISPR screen"/>
</dbReference>
<dbReference type="EMBL" id="AE014296">
    <property type="protein sequence ID" value="AAF49356.1"/>
    <property type="molecule type" value="Genomic_DNA"/>
</dbReference>
<keyword evidence="2" id="KW-0732">Signal</keyword>
<reference evidence="3 5" key="8">
    <citation type="journal article" date="2007" name="Science">
        <title>Sequence finishing and mapping of Drosophila melanogaster heterochromatin.</title>
        <authorList>
            <person name="Hoskins R.A."/>
            <person name="Carlson J.W."/>
            <person name="Kennedy C."/>
            <person name="Acevedo D."/>
            <person name="Evans-Holm M."/>
            <person name="Frise E."/>
            <person name="Wan K.H."/>
            <person name="Park S."/>
            <person name="Mendez-Lago M."/>
            <person name="Rossi F."/>
            <person name="Villasante A."/>
            <person name="Dimitri P."/>
            <person name="Karpen G.H."/>
            <person name="Celniker S.E."/>
        </authorList>
    </citation>
    <scope>NUCLEOTIDE SEQUENCE [LARGE SCALE GENOMIC DNA]</scope>
    <source>
        <strain evidence="5">Berkeley</strain>
    </source>
</reference>
<feature type="chain" id="PRO_5004336197" evidence="2">
    <location>
        <begin position="26"/>
        <end position="302"/>
    </location>
</feature>
<proteinExistence type="predicted"/>
<protein>
    <submittedName>
        <fullName evidence="3">Uncharacterized protein</fullName>
    </submittedName>
</protein>
<dbReference type="AlphaFoldDB" id="Q9VVF5"/>
<reference evidence="3 5" key="11">
    <citation type="journal article" date="2015" name="Genome Res.">
        <title>The Release 6 reference sequence of the Drosophila melanogaster genome.</title>
        <authorList>
            <person name="Hoskins R.A."/>
            <person name="Carlson J.W."/>
            <person name="Wan K.H."/>
            <person name="Park S."/>
            <person name="Mendez I."/>
            <person name="Galle S.E."/>
            <person name="Booth B.W."/>
            <person name="Pfeiffer B.D."/>
            <person name="George R.A."/>
            <person name="Svirskas R."/>
            <person name="Krzywinski M."/>
            <person name="Schein J."/>
            <person name="Accardo M.C."/>
            <person name="Damia E."/>
            <person name="Messina G."/>
            <person name="Mendez-Lago M."/>
            <person name="de Pablos B."/>
            <person name="Demakova O.V."/>
            <person name="Andreyeva E.N."/>
            <person name="Boldyreva L.V."/>
            <person name="Marra M."/>
            <person name="Carvalho A.B."/>
            <person name="Dimitri P."/>
            <person name="Villasante A."/>
            <person name="Zhimulev I.F."/>
            <person name="Rubin G.M."/>
            <person name="Karpen G.H."/>
            <person name="Celniker S.E."/>
        </authorList>
    </citation>
    <scope>NUCLEOTIDE SEQUENCE [LARGE SCALE GENOMIC DNA]</scope>
    <source>
        <strain evidence="5">Berkeley</strain>
    </source>
</reference>
<dbReference type="GeneID" id="39931"/>
<organism evidence="3 5">
    <name type="scientific">Drosophila melanogaster</name>
    <name type="common">Fruit fly</name>
    <dbReference type="NCBI Taxonomy" id="7227"/>
    <lineage>
        <taxon>Eukaryota</taxon>
        <taxon>Metazoa</taxon>
        <taxon>Ecdysozoa</taxon>
        <taxon>Arthropoda</taxon>
        <taxon>Hexapoda</taxon>
        <taxon>Insecta</taxon>
        <taxon>Pterygota</taxon>
        <taxon>Neoptera</taxon>
        <taxon>Endopterygota</taxon>
        <taxon>Diptera</taxon>
        <taxon>Brachycera</taxon>
        <taxon>Muscomorpha</taxon>
        <taxon>Ephydroidea</taxon>
        <taxon>Drosophilidae</taxon>
        <taxon>Drosophila</taxon>
        <taxon>Sophophora</taxon>
    </lineage>
</organism>
<evidence type="ECO:0000256" key="1">
    <source>
        <dbReference type="SAM" id="MobiDB-lite"/>
    </source>
</evidence>
<feature type="compositionally biased region" description="Polar residues" evidence="1">
    <location>
        <begin position="291"/>
        <end position="302"/>
    </location>
</feature>
<reference evidence="3 5" key="10">
    <citation type="journal article" date="2015" name="G3 (Bethesda)">
        <title>Gene Model Annotations for Drosophila melanogaster: The Rule-Benders.</title>
        <authorList>
            <consortium name="FlyBase Consortium"/>
            <person name="Crosby M.A."/>
            <person name="Gramates L.S."/>
            <person name="Dos Santos G."/>
            <person name="Matthews B.B."/>
            <person name="St Pierre S.E."/>
            <person name="Zhou P."/>
            <person name="Schroeder A.J."/>
            <person name="Falls K."/>
            <person name="Emmert D.B."/>
            <person name="Russo S.M."/>
            <person name="Gelbart W.M."/>
            <person name="null"/>
        </authorList>
    </citation>
    <scope>NUCLEOTIDE SEQUENCE [LARGE SCALE GENOMIC DNA]</scope>
    <source>
        <strain evidence="5">Berkeley</strain>
    </source>
</reference>
<dbReference type="Proteomes" id="UP000000803">
    <property type="component" value="Chromosome 3L"/>
</dbReference>
<dbReference type="eggNOG" id="ENOG502SC6U">
    <property type="taxonomic scope" value="Eukaryota"/>
</dbReference>
<dbReference type="Bgee" id="FBgn0036711">
    <property type="expression patterns" value="Expressed in embryo"/>
</dbReference>
<dbReference type="VEuPathDB" id="VectorBase:FBgn0036711"/>
<dbReference type="FlyBase" id="FBgn0036711">
    <property type="gene designation" value="CG13727"/>
</dbReference>
<dbReference type="OrthoDB" id="8051086at2759"/>
<name>Q9VVF5_DROME</name>
<evidence type="ECO:0000313" key="5">
    <source>
        <dbReference type="Proteomes" id="UP000000803"/>
    </source>
</evidence>